<dbReference type="EMBL" id="KV748792">
    <property type="protein sequence ID" value="OCL13046.1"/>
    <property type="molecule type" value="Genomic_DNA"/>
</dbReference>
<dbReference type="GO" id="GO:0007059">
    <property type="term" value="P:chromosome segregation"/>
    <property type="evidence" value="ECO:0007669"/>
    <property type="project" value="TreeGrafter"/>
</dbReference>
<dbReference type="CDD" id="cd11565">
    <property type="entry name" value="RWD_Spc24"/>
    <property type="match status" value="1"/>
</dbReference>
<dbReference type="AlphaFoldDB" id="A0A8E2FAG7"/>
<dbReference type="PANTHER" id="PTHR22142">
    <property type="match status" value="1"/>
</dbReference>
<evidence type="ECO:0000256" key="2">
    <source>
        <dbReference type="ARBA" id="ARBA00007804"/>
    </source>
</evidence>
<accession>A0A8E2FAG7</accession>
<evidence type="ECO:0000313" key="14">
    <source>
        <dbReference type="Proteomes" id="UP000250140"/>
    </source>
</evidence>
<organism evidence="13 14">
    <name type="scientific">Glonium stellatum</name>
    <dbReference type="NCBI Taxonomy" id="574774"/>
    <lineage>
        <taxon>Eukaryota</taxon>
        <taxon>Fungi</taxon>
        <taxon>Dikarya</taxon>
        <taxon>Ascomycota</taxon>
        <taxon>Pezizomycotina</taxon>
        <taxon>Dothideomycetes</taxon>
        <taxon>Pleosporomycetidae</taxon>
        <taxon>Gloniales</taxon>
        <taxon>Gloniaceae</taxon>
        <taxon>Glonium</taxon>
    </lineage>
</organism>
<keyword evidence="9 11" id="KW-0131">Cell cycle</keyword>
<sequence>MLLDEDPAALIASCAANFNIAPDRSSLARINDSLSTLGAFRTQQLEGLQKTLQKLSRQQQTLSSTHSMTLSSHNPTSHASEILRLDTEKFRVAKQASDLEIEGERLGAELARLGGVLGELEEIGVEGAEVGRGGPEEDATILKLKVYRTLGIDVETDPTTGQYNKAVVRNTAKGDVHVVNIDPKFSKFFYANYFWRTM</sequence>
<evidence type="ECO:0000256" key="9">
    <source>
        <dbReference type="ARBA" id="ARBA00023306"/>
    </source>
</evidence>
<comment type="function">
    <text evidence="11">Acts as a component of the essential kinetochore-associated NDC80 complex, which is required for chromosome segregation and spindle checkpoint activity.</text>
</comment>
<dbReference type="Gene3D" id="3.30.160.430">
    <property type="match status" value="1"/>
</dbReference>
<keyword evidence="6 11" id="KW-0995">Kinetochore</keyword>
<dbReference type="GO" id="GO:0051301">
    <property type="term" value="P:cell division"/>
    <property type="evidence" value="ECO:0007669"/>
    <property type="project" value="UniProtKB-UniRule"/>
</dbReference>
<keyword evidence="14" id="KW-1185">Reference proteome</keyword>
<evidence type="ECO:0000256" key="4">
    <source>
        <dbReference type="ARBA" id="ARBA00022618"/>
    </source>
</evidence>
<evidence type="ECO:0000256" key="8">
    <source>
        <dbReference type="ARBA" id="ARBA00023242"/>
    </source>
</evidence>
<dbReference type="OrthoDB" id="3344830at2759"/>
<dbReference type="GO" id="GO:0031262">
    <property type="term" value="C:Ndc80 complex"/>
    <property type="evidence" value="ECO:0007669"/>
    <property type="project" value="TreeGrafter"/>
</dbReference>
<dbReference type="GO" id="GO:0005634">
    <property type="term" value="C:nucleus"/>
    <property type="evidence" value="ECO:0007669"/>
    <property type="project" value="UniProtKB-SubCell"/>
</dbReference>
<keyword evidence="7" id="KW-0175">Coiled coil</keyword>
<keyword evidence="4 11" id="KW-0132">Cell division</keyword>
<evidence type="ECO:0000256" key="5">
    <source>
        <dbReference type="ARBA" id="ARBA00022776"/>
    </source>
</evidence>
<comment type="similarity">
    <text evidence="2 11">Belongs to the SPC24 family.</text>
</comment>
<dbReference type="SUPFAM" id="SSF143026">
    <property type="entry name" value="Kinetochore globular domain"/>
    <property type="match status" value="1"/>
</dbReference>
<evidence type="ECO:0000256" key="7">
    <source>
        <dbReference type="ARBA" id="ARBA00023054"/>
    </source>
</evidence>
<protein>
    <recommendedName>
        <fullName evidence="11">Kinetochore protein Spc24</fullName>
    </recommendedName>
</protein>
<keyword evidence="10 11" id="KW-0137">Centromere</keyword>
<comment type="subunit">
    <text evidence="11">Component of the NDC80 complex.</text>
</comment>
<evidence type="ECO:0000313" key="13">
    <source>
        <dbReference type="EMBL" id="OCL13046.1"/>
    </source>
</evidence>
<dbReference type="GO" id="GO:0008017">
    <property type="term" value="F:microtubule binding"/>
    <property type="evidence" value="ECO:0007669"/>
    <property type="project" value="TreeGrafter"/>
</dbReference>
<dbReference type="InterPro" id="IPR013252">
    <property type="entry name" value="Ndc80_Spc24"/>
</dbReference>
<name>A0A8E2FAG7_9PEZI</name>
<feature type="region of interest" description="Disordered" evidence="12">
    <location>
        <begin position="58"/>
        <end position="78"/>
    </location>
</feature>
<evidence type="ECO:0000256" key="12">
    <source>
        <dbReference type="SAM" id="MobiDB-lite"/>
    </source>
</evidence>
<dbReference type="InterPro" id="IPR038066">
    <property type="entry name" value="Spc24_Fungi_globular_sf"/>
</dbReference>
<gene>
    <name evidence="13" type="ORF">AOQ84DRAFT_226512</name>
</gene>
<evidence type="ECO:0000256" key="10">
    <source>
        <dbReference type="ARBA" id="ARBA00023328"/>
    </source>
</evidence>
<feature type="compositionally biased region" description="Low complexity" evidence="12">
    <location>
        <begin position="58"/>
        <end position="73"/>
    </location>
</feature>
<dbReference type="Pfam" id="PF08286">
    <property type="entry name" value="Spc24"/>
    <property type="match status" value="1"/>
</dbReference>
<evidence type="ECO:0000256" key="6">
    <source>
        <dbReference type="ARBA" id="ARBA00022838"/>
    </source>
</evidence>
<keyword evidence="5 11" id="KW-0498">Mitosis</keyword>
<dbReference type="PANTHER" id="PTHR22142:SF2">
    <property type="entry name" value="KINETOCHORE PROTEIN SPC24"/>
    <property type="match status" value="1"/>
</dbReference>
<evidence type="ECO:0000256" key="1">
    <source>
        <dbReference type="ARBA" id="ARBA00004267"/>
    </source>
</evidence>
<proteinExistence type="inferred from homology"/>
<dbReference type="Proteomes" id="UP000250140">
    <property type="component" value="Unassembled WGS sequence"/>
</dbReference>
<dbReference type="GO" id="GO:0005815">
    <property type="term" value="C:microtubule organizing center"/>
    <property type="evidence" value="ECO:0007669"/>
    <property type="project" value="UniProtKB-SubCell"/>
</dbReference>
<keyword evidence="3 11" id="KW-0158">Chromosome</keyword>
<evidence type="ECO:0000256" key="11">
    <source>
        <dbReference type="RuleBase" id="RU368011"/>
    </source>
</evidence>
<comment type="subcellular location">
    <subcellularLocation>
        <location evidence="1">Cytoplasm</location>
        <location evidence="1">Cytoskeleton</location>
        <location evidence="1">Microtubule organizing center</location>
    </subcellularLocation>
    <subcellularLocation>
        <location evidence="11">Nucleus</location>
    </subcellularLocation>
    <subcellularLocation>
        <location evidence="11">Chromosome</location>
        <location evidence="11">Centromere</location>
        <location evidence="11">Kinetochore</location>
    </subcellularLocation>
</comment>
<evidence type="ECO:0000256" key="3">
    <source>
        <dbReference type="ARBA" id="ARBA00022454"/>
    </source>
</evidence>
<reference evidence="13 14" key="1">
    <citation type="journal article" date="2016" name="Nat. Commun.">
        <title>Ectomycorrhizal ecology is imprinted in the genome of the dominant symbiotic fungus Cenococcum geophilum.</title>
        <authorList>
            <consortium name="DOE Joint Genome Institute"/>
            <person name="Peter M."/>
            <person name="Kohler A."/>
            <person name="Ohm R.A."/>
            <person name="Kuo A."/>
            <person name="Krutzmann J."/>
            <person name="Morin E."/>
            <person name="Arend M."/>
            <person name="Barry K.W."/>
            <person name="Binder M."/>
            <person name="Choi C."/>
            <person name="Clum A."/>
            <person name="Copeland A."/>
            <person name="Grisel N."/>
            <person name="Haridas S."/>
            <person name="Kipfer T."/>
            <person name="LaButti K."/>
            <person name="Lindquist E."/>
            <person name="Lipzen A."/>
            <person name="Maire R."/>
            <person name="Meier B."/>
            <person name="Mihaltcheva S."/>
            <person name="Molinier V."/>
            <person name="Murat C."/>
            <person name="Poggeler S."/>
            <person name="Quandt C.A."/>
            <person name="Sperisen C."/>
            <person name="Tritt A."/>
            <person name="Tisserant E."/>
            <person name="Crous P.W."/>
            <person name="Henrissat B."/>
            <person name="Nehls U."/>
            <person name="Egli S."/>
            <person name="Spatafora J.W."/>
            <person name="Grigoriev I.V."/>
            <person name="Martin F.M."/>
        </authorList>
    </citation>
    <scope>NUCLEOTIDE SEQUENCE [LARGE SCALE GENOMIC DNA]</scope>
    <source>
        <strain evidence="13 14">CBS 207.34</strain>
    </source>
</reference>
<keyword evidence="8 11" id="KW-0539">Nucleus</keyword>